<protein>
    <submittedName>
        <fullName evidence="3">Tetratricopeptide repeat protein</fullName>
    </submittedName>
</protein>
<dbReference type="Proteomes" id="UP001378188">
    <property type="component" value="Unassembled WGS sequence"/>
</dbReference>
<dbReference type="Gene3D" id="1.25.40.10">
    <property type="entry name" value="Tetratricopeptide repeat domain"/>
    <property type="match status" value="2"/>
</dbReference>
<keyword evidence="2" id="KW-0802">TPR repeat</keyword>
<evidence type="ECO:0000313" key="3">
    <source>
        <dbReference type="EMBL" id="MEJ8573753.1"/>
    </source>
</evidence>
<dbReference type="PANTHER" id="PTHR45586">
    <property type="entry name" value="TPR REPEAT-CONTAINING PROTEIN PA4667"/>
    <property type="match status" value="1"/>
</dbReference>
<dbReference type="InterPro" id="IPR011990">
    <property type="entry name" value="TPR-like_helical_dom_sf"/>
</dbReference>
<name>A0AAW9S0S2_9HYPH</name>
<dbReference type="EMBL" id="JAZHOF010000008">
    <property type="protein sequence ID" value="MEJ8573753.1"/>
    <property type="molecule type" value="Genomic_DNA"/>
</dbReference>
<dbReference type="SMART" id="SM00028">
    <property type="entry name" value="TPR"/>
    <property type="match status" value="6"/>
</dbReference>
<dbReference type="RefSeq" id="WP_340331449.1">
    <property type="nucleotide sequence ID" value="NZ_JAZHOF010000008.1"/>
</dbReference>
<organism evidence="3 4">
    <name type="scientific">Microbaculum marinum</name>
    <dbReference type="NCBI Taxonomy" id="1764581"/>
    <lineage>
        <taxon>Bacteria</taxon>
        <taxon>Pseudomonadati</taxon>
        <taxon>Pseudomonadota</taxon>
        <taxon>Alphaproteobacteria</taxon>
        <taxon>Hyphomicrobiales</taxon>
        <taxon>Tepidamorphaceae</taxon>
        <taxon>Microbaculum</taxon>
    </lineage>
</organism>
<keyword evidence="4" id="KW-1185">Reference proteome</keyword>
<dbReference type="InterPro" id="IPR019734">
    <property type="entry name" value="TPR_rpt"/>
</dbReference>
<dbReference type="Pfam" id="PF13432">
    <property type="entry name" value="TPR_16"/>
    <property type="match status" value="2"/>
</dbReference>
<dbReference type="PANTHER" id="PTHR45586:SF1">
    <property type="entry name" value="LIPOPOLYSACCHARIDE ASSEMBLY PROTEIN B"/>
    <property type="match status" value="1"/>
</dbReference>
<evidence type="ECO:0000256" key="2">
    <source>
        <dbReference type="ARBA" id="ARBA00022803"/>
    </source>
</evidence>
<proteinExistence type="predicted"/>
<sequence>MRKSAADHASDIDVSHLHRRAVALRREGRHRDALALLEPAIEDIPDDVRLLIEAGENHKALGDPGRSAVLFRHVLELEEHHRAARIGLIDSLIAQSSHVEALGAAKAAGELFPQDPVFGLRCAHVLRVLGKSEEAVGRLRQMLERFPASTPVKLQLAAALREAGMLTDSRAQYGSLLAVEPENKAAWLGLIDTAVAAQDFPAALDLVKQARADLDGDFDLDLKTGFVLQKNDLYREAVEHFQAIVRRQPNLVAAQLALAMACLSANDHALYSEAAARLAELAPRDFAIRQRLAALASALGNWEVGAEHSAAVLESVPDHVEACLVLARCKLGMNRVAEAEALVRNLLDRSPLAPAVETRACMTMSQVQHTKGDPEAAVGALLQARRADPTNLVVTMELITRYSAASKDREIGPLLDDAIETARKSPNPRLATVLAEYGRSEDALSLCLDWQKQFPQLGWLPVIVGWLSTLSDTDRTPEHSPATTLAPSLPVRRERQFKSILEAIWEPASDPARFVKALPPSSDPSVYAVAWSHCTVPGLGYAEWKRRVDHATRVHMDYEEVLLNDTSELLAFEDFLNDDGLEDLAPLVDQNRPCFIVSSHLGAPATPWFLTSRIPQFHCLRSWGAPETMAGRDPFRGLTAGLSTVATVRAVRKLLASGGMLGAAPDAPFVAFNTQFASGYSYGTLCGQEFRISNLIPRLARRMSVPTFWVQAVWQDRRLVLQIEEIEVAAPKHAEALWMSEWTAAYLSRLEKVITGVPENLNLRRAAVWRYLHARTTQVPKNKS</sequence>
<evidence type="ECO:0000313" key="4">
    <source>
        <dbReference type="Proteomes" id="UP001378188"/>
    </source>
</evidence>
<dbReference type="AlphaFoldDB" id="A0AAW9S0S2"/>
<comment type="caution">
    <text evidence="3">The sequence shown here is derived from an EMBL/GenBank/DDBJ whole genome shotgun (WGS) entry which is preliminary data.</text>
</comment>
<dbReference type="InterPro" id="IPR051012">
    <property type="entry name" value="CellSynth/LPSAsmb/PSIAsmb"/>
</dbReference>
<dbReference type="Pfam" id="PF14559">
    <property type="entry name" value="TPR_19"/>
    <property type="match status" value="1"/>
</dbReference>
<keyword evidence="1" id="KW-0677">Repeat</keyword>
<accession>A0AAW9S0S2</accession>
<dbReference type="SUPFAM" id="SSF48452">
    <property type="entry name" value="TPR-like"/>
    <property type="match status" value="2"/>
</dbReference>
<gene>
    <name evidence="3" type="ORF">V3328_19840</name>
</gene>
<evidence type="ECO:0000256" key="1">
    <source>
        <dbReference type="ARBA" id="ARBA00022737"/>
    </source>
</evidence>
<reference evidence="3 4" key="1">
    <citation type="submission" date="2024-02" db="EMBL/GenBank/DDBJ databases">
        <title>Genome analysis and characterization of Microbaculum marinisediminis sp. nov., isolated from marine sediment.</title>
        <authorList>
            <person name="Du Z.-J."/>
            <person name="Ye Y.-Q."/>
            <person name="Zhang Z.-R."/>
            <person name="Yuan S.-M."/>
            <person name="Zhang X.-Y."/>
        </authorList>
    </citation>
    <scope>NUCLEOTIDE SEQUENCE [LARGE SCALE GENOMIC DNA]</scope>
    <source>
        <strain evidence="3 4">SDUM1044001</strain>
    </source>
</reference>